<name>A0A814V651_9BILA</name>
<sequence length="1006" mass="116170">LHFLTIMSEQNPGADRNFLNEILRNEPSLYDLHTHLLGMGDSDFWLYSVLGNERLLPTNKKICDSIDFRQKYGPLMWDDTKSKFINPECTDEFIRILINSNGVCDHLLSSLSEKETFRKLFKTIPFTELKHHNLTFLKDFSYDVILKLDNLAKAFGIFERNTHRDLLQTIVEEKLGFHDYKLRNSNTINNEFKYYIVFNARKQLFEIVYGIPVEIVRELVGGDVSDDKIQDKVILNARGYIRNAFSMRNADGTAPRMIDFSLFQGTFTPEFYPRRFALKDALYEQRLDILAYLLKHVLGRYISCAPPVKYCELSIGVGDLSRPWVFDILRSFSISDSIETNNRDSKNSSMINSVPRGIQKSTFKQLIGKYFQHLAPGSNDCFQDVTYKFLAGFSRHQVQLPYINSQAEAISLLYGAPQLCIHLMTKEMKREYEGGGIEGIFQIFVDQLNKMKQVAERHEETFYHWVVGLDLFGDESGYPYCPFVAHEFLAYIIHCRSINYYFGIRIHGGENVSVVNANLPGYRLFVAHMYIFFQSLQYLQKKLGCGIRIGHGIAFELILGDNGSITRERKSSVLLSEMQKLGKDVLKQITFEVNLTSNIYLLGTSVRQPLVQQKSHNLEILFNANIPVILATDDDGIWPINACPFGHNKHSSLPAEYCQAIDNKLIASTDQLKKMFSDTKSSAFWQPNHKFTPPPANNDAASFRPSFIVLHLDIVRHILRNFDFNTNSDQCYRFARYYEFIQQIQSPTDYGRDKEWEDQCESLSRTAFAACERWYLRKKRENIAVNPQHTLFLDDALYAELSWAALYKKFHQTATDLISQMFELGFKSLKKYHLFPSMYAVLRSTSNRKKVKEYFDTNSDELAVPIQGMVVDYNHHLLVCTQLEALDIQFLLSLTRRKELNIGNWTHTFSDSNKPTHFRFLSILDDDELPKELSFRVAYLLWMIICEEDPFKEKHILSLVNEIVGPSRKAMYMYPFGVTNNADGVSAPTVKEVPYVDPTGESLPLL</sequence>
<evidence type="ECO:0000313" key="3">
    <source>
        <dbReference type="Proteomes" id="UP000663829"/>
    </source>
</evidence>
<feature type="non-terminal residue" evidence="1">
    <location>
        <position position="1"/>
    </location>
</feature>
<dbReference type="Proteomes" id="UP000663829">
    <property type="component" value="Unassembled WGS sequence"/>
</dbReference>
<dbReference type="EMBL" id="CAJNOQ010007950">
    <property type="protein sequence ID" value="CAF1183891.1"/>
    <property type="molecule type" value="Genomic_DNA"/>
</dbReference>
<dbReference type="Gene3D" id="3.20.20.140">
    <property type="entry name" value="Metal-dependent hydrolases"/>
    <property type="match status" value="1"/>
</dbReference>
<reference evidence="1" key="1">
    <citation type="submission" date="2021-02" db="EMBL/GenBank/DDBJ databases">
        <authorList>
            <person name="Nowell W R."/>
        </authorList>
    </citation>
    <scope>NUCLEOTIDE SEQUENCE</scope>
</reference>
<protein>
    <submittedName>
        <fullName evidence="1">Uncharacterized protein</fullName>
    </submittedName>
</protein>
<evidence type="ECO:0000313" key="2">
    <source>
        <dbReference type="EMBL" id="CAF3948192.1"/>
    </source>
</evidence>
<dbReference type="InterPro" id="IPR032466">
    <property type="entry name" value="Metal_Hydrolase"/>
</dbReference>
<dbReference type="EMBL" id="CAJOBC010007951">
    <property type="protein sequence ID" value="CAF3948192.1"/>
    <property type="molecule type" value="Genomic_DNA"/>
</dbReference>
<accession>A0A814V651</accession>
<gene>
    <name evidence="1" type="ORF">GPM918_LOCUS22847</name>
    <name evidence="2" type="ORF">SRO942_LOCUS22846</name>
</gene>
<dbReference type="OrthoDB" id="272271at2759"/>
<dbReference type="AlphaFoldDB" id="A0A814V651"/>
<comment type="caution">
    <text evidence="1">The sequence shown here is derived from an EMBL/GenBank/DDBJ whole genome shotgun (WGS) entry which is preliminary data.</text>
</comment>
<proteinExistence type="predicted"/>
<organism evidence="1 3">
    <name type="scientific">Didymodactylos carnosus</name>
    <dbReference type="NCBI Taxonomy" id="1234261"/>
    <lineage>
        <taxon>Eukaryota</taxon>
        <taxon>Metazoa</taxon>
        <taxon>Spiralia</taxon>
        <taxon>Gnathifera</taxon>
        <taxon>Rotifera</taxon>
        <taxon>Eurotatoria</taxon>
        <taxon>Bdelloidea</taxon>
        <taxon>Philodinida</taxon>
        <taxon>Philodinidae</taxon>
        <taxon>Didymodactylos</taxon>
    </lineage>
</organism>
<dbReference type="SUPFAM" id="SSF51556">
    <property type="entry name" value="Metallo-dependent hydrolases"/>
    <property type="match status" value="1"/>
</dbReference>
<evidence type="ECO:0000313" key="1">
    <source>
        <dbReference type="EMBL" id="CAF1183891.1"/>
    </source>
</evidence>
<dbReference type="Proteomes" id="UP000681722">
    <property type="component" value="Unassembled WGS sequence"/>
</dbReference>
<keyword evidence="3" id="KW-1185">Reference proteome</keyword>